<protein>
    <recommendedName>
        <fullName evidence="1">HNH nuclease domain-containing protein</fullName>
    </recommendedName>
</protein>
<sequence>MGKRGPKSSAPGGVGYVTKKGYLRIRHEGRLRMAHDVAWELAYGPIPEGMQVHHKNEKKLDNRISNLELLDALTHKRIHSGCELRDGLWWKPCSVCEELKPVTKRHWYFTREGWVAYGRCRPCHIAKVVEAKRRRKRQGK</sequence>
<gene>
    <name evidence="2" type="ORF">LCGC14_0274040</name>
</gene>
<dbReference type="Pfam" id="PF13392">
    <property type="entry name" value="HNH_3"/>
    <property type="match status" value="1"/>
</dbReference>
<dbReference type="EMBL" id="LAZR01000153">
    <property type="protein sequence ID" value="KKN85992.1"/>
    <property type="molecule type" value="Genomic_DNA"/>
</dbReference>
<reference evidence="2" key="1">
    <citation type="journal article" date="2015" name="Nature">
        <title>Complex archaea that bridge the gap between prokaryotes and eukaryotes.</title>
        <authorList>
            <person name="Spang A."/>
            <person name="Saw J.H."/>
            <person name="Jorgensen S.L."/>
            <person name="Zaremba-Niedzwiedzka K."/>
            <person name="Martijn J."/>
            <person name="Lind A.E."/>
            <person name="van Eijk R."/>
            <person name="Schleper C."/>
            <person name="Guy L."/>
            <person name="Ettema T.J."/>
        </authorList>
    </citation>
    <scope>NUCLEOTIDE SEQUENCE</scope>
</reference>
<name>A0A0F9UF39_9ZZZZ</name>
<accession>A0A0F9UF39</accession>
<dbReference type="InterPro" id="IPR044925">
    <property type="entry name" value="His-Me_finger_sf"/>
</dbReference>
<feature type="domain" description="HNH nuclease" evidence="1">
    <location>
        <begin position="32"/>
        <end position="72"/>
    </location>
</feature>
<evidence type="ECO:0000313" key="2">
    <source>
        <dbReference type="EMBL" id="KKN85992.1"/>
    </source>
</evidence>
<dbReference type="SUPFAM" id="SSF54060">
    <property type="entry name" value="His-Me finger endonucleases"/>
    <property type="match status" value="1"/>
</dbReference>
<dbReference type="Gene3D" id="3.90.75.20">
    <property type="match status" value="1"/>
</dbReference>
<evidence type="ECO:0000259" key="1">
    <source>
        <dbReference type="Pfam" id="PF13392"/>
    </source>
</evidence>
<comment type="caution">
    <text evidence="2">The sequence shown here is derived from an EMBL/GenBank/DDBJ whole genome shotgun (WGS) entry which is preliminary data.</text>
</comment>
<dbReference type="InterPro" id="IPR003615">
    <property type="entry name" value="HNH_nuc"/>
</dbReference>
<proteinExistence type="predicted"/>
<organism evidence="2">
    <name type="scientific">marine sediment metagenome</name>
    <dbReference type="NCBI Taxonomy" id="412755"/>
    <lineage>
        <taxon>unclassified sequences</taxon>
        <taxon>metagenomes</taxon>
        <taxon>ecological metagenomes</taxon>
    </lineage>
</organism>
<dbReference type="AlphaFoldDB" id="A0A0F9UF39"/>